<reference evidence="2" key="1">
    <citation type="submission" date="2022-08" db="EMBL/GenBank/DDBJ databases">
        <title>Genomic analyses of the natural microbiome of Caenorhabditis elegans.</title>
        <authorList>
            <person name="Samuel B."/>
        </authorList>
    </citation>
    <scope>NUCLEOTIDE SEQUENCE</scope>
    <source>
        <strain evidence="2">BIGb0277</strain>
    </source>
</reference>
<protein>
    <submittedName>
        <fullName evidence="2">Uncharacterized protein</fullName>
    </submittedName>
</protein>
<evidence type="ECO:0000313" key="2">
    <source>
        <dbReference type="EMBL" id="MCS4279662.1"/>
    </source>
</evidence>
<dbReference type="AlphaFoldDB" id="A0AAW5PG35"/>
<proteinExistence type="predicted"/>
<keyword evidence="1" id="KW-0472">Membrane</keyword>
<organism evidence="2 3">
    <name type="scientific">Stenotrophomonas rhizophila</name>
    <dbReference type="NCBI Taxonomy" id="216778"/>
    <lineage>
        <taxon>Bacteria</taxon>
        <taxon>Pseudomonadati</taxon>
        <taxon>Pseudomonadota</taxon>
        <taxon>Gammaproteobacteria</taxon>
        <taxon>Lysobacterales</taxon>
        <taxon>Lysobacteraceae</taxon>
        <taxon>Stenotrophomonas</taxon>
    </lineage>
</organism>
<gene>
    <name evidence="2" type="ORF">M2412_001638</name>
</gene>
<feature type="transmembrane region" description="Helical" evidence="1">
    <location>
        <begin position="21"/>
        <end position="43"/>
    </location>
</feature>
<sequence>MQPNHWRPVRAHLHDPGPGSGAGLSRGVIALLVVAIVAVVMGFCCLTEGLFEIGLIATGVFIAIGARICQAREQHQALYRLLQQIDERQT</sequence>
<accession>A0AAW5PG35</accession>
<comment type="caution">
    <text evidence="2">The sequence shown here is derived from an EMBL/GenBank/DDBJ whole genome shotgun (WGS) entry which is preliminary data.</text>
</comment>
<evidence type="ECO:0000313" key="3">
    <source>
        <dbReference type="Proteomes" id="UP001320691"/>
    </source>
</evidence>
<evidence type="ECO:0000256" key="1">
    <source>
        <dbReference type="SAM" id="Phobius"/>
    </source>
</evidence>
<dbReference type="RefSeq" id="WP_259260373.1">
    <property type="nucleotide sequence ID" value="NZ_JANUEK010000003.1"/>
</dbReference>
<dbReference type="EMBL" id="JANUEK010000003">
    <property type="protein sequence ID" value="MCS4279662.1"/>
    <property type="molecule type" value="Genomic_DNA"/>
</dbReference>
<name>A0AAW5PG35_9GAMM</name>
<keyword evidence="1" id="KW-0812">Transmembrane</keyword>
<dbReference type="Proteomes" id="UP001320691">
    <property type="component" value="Unassembled WGS sequence"/>
</dbReference>
<feature type="transmembrane region" description="Helical" evidence="1">
    <location>
        <begin position="49"/>
        <end position="69"/>
    </location>
</feature>
<keyword evidence="1" id="KW-1133">Transmembrane helix</keyword>